<proteinExistence type="predicted"/>
<reference evidence="2" key="1">
    <citation type="journal article" date="2019" name="Int. J. Syst. Evol. Microbiol.">
        <title>The Global Catalogue of Microorganisms (GCM) 10K type strain sequencing project: providing services to taxonomists for standard genome sequencing and annotation.</title>
        <authorList>
            <consortium name="The Broad Institute Genomics Platform"/>
            <consortium name="The Broad Institute Genome Sequencing Center for Infectious Disease"/>
            <person name="Wu L."/>
            <person name="Ma J."/>
        </authorList>
    </citation>
    <scope>NUCLEOTIDE SEQUENCE [LARGE SCALE GENOMIC DNA]</scope>
    <source>
        <strain evidence="2">JCM 11574</strain>
    </source>
</reference>
<accession>A0ABP6NXE9</accession>
<dbReference type="Proteomes" id="UP001500893">
    <property type="component" value="Unassembled WGS sequence"/>
</dbReference>
<protein>
    <submittedName>
        <fullName evidence="1">Uncharacterized protein</fullName>
    </submittedName>
</protein>
<dbReference type="EMBL" id="BAAAVM010000097">
    <property type="protein sequence ID" value="GAA3159201.1"/>
    <property type="molecule type" value="Genomic_DNA"/>
</dbReference>
<keyword evidence="2" id="KW-1185">Reference proteome</keyword>
<gene>
    <name evidence="1" type="ORF">GCM10010521_53950</name>
</gene>
<organism evidence="1 2">
    <name type="scientific">Streptomyces rameus</name>
    <dbReference type="NCBI Taxonomy" id="68261"/>
    <lineage>
        <taxon>Bacteria</taxon>
        <taxon>Bacillati</taxon>
        <taxon>Actinomycetota</taxon>
        <taxon>Actinomycetes</taxon>
        <taxon>Kitasatosporales</taxon>
        <taxon>Streptomycetaceae</taxon>
        <taxon>Streptomyces</taxon>
    </lineage>
</organism>
<comment type="caution">
    <text evidence="1">The sequence shown here is derived from an EMBL/GenBank/DDBJ whole genome shotgun (WGS) entry which is preliminary data.</text>
</comment>
<sequence>MGRSACLIPLFDPLTSLHPLFIPAARLNAWYSQAAGDYGTLSAELYVCLCVAGLFGEDLLQPGYRSVSAALAYRAARLGAATRQVALAIRTSDSLPGISTASPMTVCSCSPRTARTWLRVGWPWLRRA</sequence>
<name>A0ABP6NXE9_9ACTN</name>
<evidence type="ECO:0000313" key="1">
    <source>
        <dbReference type="EMBL" id="GAA3159201.1"/>
    </source>
</evidence>
<evidence type="ECO:0000313" key="2">
    <source>
        <dbReference type="Proteomes" id="UP001500893"/>
    </source>
</evidence>